<name>L0KAD4_HALHC</name>
<dbReference type="CDD" id="cd03801">
    <property type="entry name" value="GT4_PimA-like"/>
    <property type="match status" value="1"/>
</dbReference>
<sequence length="364" mass="43197">MRVYFRPSESNSNKYIKNIVQGLEKKGVTIANKGFSSNSLARIKCTMSQDVKVFHFNWVLKRATGKEIDSYIQTYKLITWLKILQKIDRKIIWTMHNKVPHKFDNTSLVYKFREFMIRNSDRIIIHCTESKEILKQYLSVEDFEHKVRYIPHGHYIDNYQKTDDDFRKEFNIAKDDFVFQFLGQIQPYKNIDLLIKVFNDLKLKKSKLLICGRPANDNLKQKLKKLTNKNNNIIFIPKFIPNNQIVKCLNTGDVSVLPYNKQSVLNSGSIYLALSYKQPVITSQIGTVKDMEGRDFIFSYNYETRDEHYNNLKHKMKDCYNLAKDNKDNFSKLGIEAYDYLQQNNSWDNIIKNLYNIYEKCFER</sequence>
<dbReference type="InterPro" id="IPR001296">
    <property type="entry name" value="Glyco_trans_1"/>
</dbReference>
<dbReference type="GO" id="GO:0009103">
    <property type="term" value="P:lipopolysaccharide biosynthetic process"/>
    <property type="evidence" value="ECO:0007669"/>
    <property type="project" value="TreeGrafter"/>
</dbReference>
<gene>
    <name evidence="3" type="ordered locus">Halha_2393</name>
</gene>
<dbReference type="Pfam" id="PF00534">
    <property type="entry name" value="Glycos_transf_1"/>
    <property type="match status" value="1"/>
</dbReference>
<dbReference type="PANTHER" id="PTHR46401:SF2">
    <property type="entry name" value="GLYCOSYLTRANSFERASE WBBK-RELATED"/>
    <property type="match status" value="1"/>
</dbReference>
<evidence type="ECO:0000313" key="4">
    <source>
        <dbReference type="Proteomes" id="UP000010880"/>
    </source>
</evidence>
<dbReference type="PANTHER" id="PTHR46401">
    <property type="entry name" value="GLYCOSYLTRANSFERASE WBBK-RELATED"/>
    <property type="match status" value="1"/>
</dbReference>
<organism evidence="3 4">
    <name type="scientific">Halobacteroides halobius (strain ATCC 35273 / DSM 5150 / MD-1)</name>
    <dbReference type="NCBI Taxonomy" id="748449"/>
    <lineage>
        <taxon>Bacteria</taxon>
        <taxon>Bacillati</taxon>
        <taxon>Bacillota</taxon>
        <taxon>Clostridia</taxon>
        <taxon>Halanaerobiales</taxon>
        <taxon>Halobacteroidaceae</taxon>
        <taxon>Halobacteroides</taxon>
    </lineage>
</organism>
<keyword evidence="4" id="KW-1185">Reference proteome</keyword>
<reference evidence="4" key="1">
    <citation type="submission" date="2012-02" db="EMBL/GenBank/DDBJ databases">
        <title>The complete genome of Halobacteroides halobius DSM 5150.</title>
        <authorList>
            <person name="Lucas S."/>
            <person name="Copeland A."/>
            <person name="Lapidus A."/>
            <person name="Glavina del Rio T."/>
            <person name="Dalin E."/>
            <person name="Tice H."/>
            <person name="Bruce D."/>
            <person name="Goodwin L."/>
            <person name="Pitluck S."/>
            <person name="Peters L."/>
            <person name="Mikhailova N."/>
            <person name="Gu W."/>
            <person name="Kyrpides N."/>
            <person name="Mavromatis K."/>
            <person name="Ivanova N."/>
            <person name="Brettin T."/>
            <person name="Detter J.C."/>
            <person name="Han C."/>
            <person name="Larimer F."/>
            <person name="Land M."/>
            <person name="Hauser L."/>
            <person name="Markowitz V."/>
            <person name="Cheng J.-F."/>
            <person name="Hugenholtz P."/>
            <person name="Woyke T."/>
            <person name="Wu D."/>
            <person name="Tindall B."/>
            <person name="Pomrenke H."/>
            <person name="Brambilla E."/>
            <person name="Klenk H.-P."/>
            <person name="Eisen J.A."/>
        </authorList>
    </citation>
    <scope>NUCLEOTIDE SEQUENCE [LARGE SCALE GENOMIC DNA]</scope>
    <source>
        <strain evidence="4">ATCC 35273 / DSM 5150 / MD-1</strain>
    </source>
</reference>
<accession>L0KAD4</accession>
<dbReference type="Gene3D" id="3.40.50.2000">
    <property type="entry name" value="Glycogen Phosphorylase B"/>
    <property type="match status" value="2"/>
</dbReference>
<dbReference type="RefSeq" id="WP_015327981.1">
    <property type="nucleotide sequence ID" value="NC_019978.1"/>
</dbReference>
<dbReference type="OrthoDB" id="134776at2"/>
<evidence type="ECO:0000313" key="3">
    <source>
        <dbReference type="EMBL" id="AGB42267.1"/>
    </source>
</evidence>
<dbReference type="EMBL" id="CP003359">
    <property type="protein sequence ID" value="AGB42267.1"/>
    <property type="molecule type" value="Genomic_DNA"/>
</dbReference>
<evidence type="ECO:0000259" key="2">
    <source>
        <dbReference type="Pfam" id="PF00534"/>
    </source>
</evidence>
<evidence type="ECO:0000256" key="1">
    <source>
        <dbReference type="ARBA" id="ARBA00022679"/>
    </source>
</evidence>
<dbReference type="HOGENOM" id="CLU_009583_6_0_9"/>
<dbReference type="STRING" id="748449.Halha_2393"/>
<keyword evidence="1 3" id="KW-0808">Transferase</keyword>
<feature type="domain" description="Glycosyl transferase family 1" evidence="2">
    <location>
        <begin position="164"/>
        <end position="292"/>
    </location>
</feature>
<dbReference type="SUPFAM" id="SSF53756">
    <property type="entry name" value="UDP-Glycosyltransferase/glycogen phosphorylase"/>
    <property type="match status" value="1"/>
</dbReference>
<dbReference type="AlphaFoldDB" id="L0KAD4"/>
<dbReference type="eggNOG" id="COG0438">
    <property type="taxonomic scope" value="Bacteria"/>
</dbReference>
<dbReference type="GO" id="GO:0016757">
    <property type="term" value="F:glycosyltransferase activity"/>
    <property type="evidence" value="ECO:0007669"/>
    <property type="project" value="InterPro"/>
</dbReference>
<dbReference type="KEGG" id="hhl:Halha_2393"/>
<dbReference type="Proteomes" id="UP000010880">
    <property type="component" value="Chromosome"/>
</dbReference>
<proteinExistence type="predicted"/>
<protein>
    <submittedName>
        <fullName evidence="3">Glycosyltransferase</fullName>
    </submittedName>
</protein>